<dbReference type="Pfam" id="PF01075">
    <property type="entry name" value="Glyco_transf_9"/>
    <property type="match status" value="1"/>
</dbReference>
<accession>X0S4C2</accession>
<evidence type="ECO:0000256" key="1">
    <source>
        <dbReference type="ARBA" id="ARBA00022676"/>
    </source>
</evidence>
<feature type="non-terminal residue" evidence="3">
    <location>
        <position position="225"/>
    </location>
</feature>
<evidence type="ECO:0000313" key="3">
    <source>
        <dbReference type="EMBL" id="GAF75913.1"/>
    </source>
</evidence>
<dbReference type="SUPFAM" id="SSF53756">
    <property type="entry name" value="UDP-Glycosyltransferase/glycogen phosphorylase"/>
    <property type="match status" value="1"/>
</dbReference>
<reference evidence="3" key="1">
    <citation type="journal article" date="2014" name="Front. Microbiol.">
        <title>High frequency of phylogenetically diverse reductive dehalogenase-homologous genes in deep subseafloor sedimentary metagenomes.</title>
        <authorList>
            <person name="Kawai M."/>
            <person name="Futagami T."/>
            <person name="Toyoda A."/>
            <person name="Takaki Y."/>
            <person name="Nishi S."/>
            <person name="Hori S."/>
            <person name="Arai W."/>
            <person name="Tsubouchi T."/>
            <person name="Morono Y."/>
            <person name="Uchiyama I."/>
            <person name="Ito T."/>
            <person name="Fujiyama A."/>
            <person name="Inagaki F."/>
            <person name="Takami H."/>
        </authorList>
    </citation>
    <scope>NUCLEOTIDE SEQUENCE</scope>
    <source>
        <strain evidence="3">Expedition CK06-06</strain>
    </source>
</reference>
<dbReference type="CDD" id="cd03789">
    <property type="entry name" value="GT9_LPS_heptosyltransferase"/>
    <property type="match status" value="1"/>
</dbReference>
<proteinExistence type="predicted"/>
<protein>
    <recommendedName>
        <fullName evidence="4">Glycosyltransferase family 9 protein</fullName>
    </recommendedName>
</protein>
<keyword evidence="2" id="KW-0808">Transferase</keyword>
<evidence type="ECO:0008006" key="4">
    <source>
        <dbReference type="Google" id="ProtNLM"/>
    </source>
</evidence>
<dbReference type="PANTHER" id="PTHR30160">
    <property type="entry name" value="TETRAACYLDISACCHARIDE 4'-KINASE-RELATED"/>
    <property type="match status" value="1"/>
</dbReference>
<organism evidence="3">
    <name type="scientific">marine sediment metagenome</name>
    <dbReference type="NCBI Taxonomy" id="412755"/>
    <lineage>
        <taxon>unclassified sequences</taxon>
        <taxon>metagenomes</taxon>
        <taxon>ecological metagenomes</taxon>
    </lineage>
</organism>
<dbReference type="Gene3D" id="3.40.50.2000">
    <property type="entry name" value="Glycogen Phosphorylase B"/>
    <property type="match status" value="2"/>
</dbReference>
<gene>
    <name evidence="3" type="ORF">S01H1_10990</name>
</gene>
<dbReference type="GO" id="GO:0005829">
    <property type="term" value="C:cytosol"/>
    <property type="evidence" value="ECO:0007669"/>
    <property type="project" value="TreeGrafter"/>
</dbReference>
<sequence length="225" mass="25881">MSPHAIMKIDKAKIKKILFISLSNIGDIVLTTPAMRILSENFPGARMDIMVGPNGVELFKEHPAIFKVITYDKHVPMWDKRRLIRKLRKVKYDLIVDMRNSLIPFLLGAKYRTSPIQIPPKAIEHKKRQHIWKLSSIGIGLDVADAHFYVHIPREDNEYIERIMISFEKDRPIVAVSPGAKSEIKRWPKENYAKLTERLAEELSAQIIMVGDEADSLLIRDISMS</sequence>
<dbReference type="InterPro" id="IPR002201">
    <property type="entry name" value="Glyco_trans_9"/>
</dbReference>
<dbReference type="PANTHER" id="PTHR30160:SF7">
    <property type="entry name" value="ADP-HEPTOSE--LPS HEPTOSYLTRANSFERASE 2"/>
    <property type="match status" value="1"/>
</dbReference>
<dbReference type="InterPro" id="IPR051199">
    <property type="entry name" value="LPS_LOS_Heptosyltrfase"/>
</dbReference>
<evidence type="ECO:0000256" key="2">
    <source>
        <dbReference type="ARBA" id="ARBA00022679"/>
    </source>
</evidence>
<comment type="caution">
    <text evidence="3">The sequence shown here is derived from an EMBL/GenBank/DDBJ whole genome shotgun (WGS) entry which is preliminary data.</text>
</comment>
<dbReference type="GO" id="GO:0009244">
    <property type="term" value="P:lipopolysaccharide core region biosynthetic process"/>
    <property type="evidence" value="ECO:0007669"/>
    <property type="project" value="TreeGrafter"/>
</dbReference>
<keyword evidence="1" id="KW-0328">Glycosyltransferase</keyword>
<dbReference type="GO" id="GO:0008713">
    <property type="term" value="F:ADP-heptose-lipopolysaccharide heptosyltransferase activity"/>
    <property type="evidence" value="ECO:0007669"/>
    <property type="project" value="TreeGrafter"/>
</dbReference>
<dbReference type="AlphaFoldDB" id="X0S4C2"/>
<name>X0S4C2_9ZZZZ</name>
<dbReference type="EMBL" id="BARS01005604">
    <property type="protein sequence ID" value="GAF75913.1"/>
    <property type="molecule type" value="Genomic_DNA"/>
</dbReference>